<evidence type="ECO:0000313" key="2">
    <source>
        <dbReference type="EMBL" id="CAG6685526.1"/>
    </source>
</evidence>
<evidence type="ECO:0000259" key="1">
    <source>
        <dbReference type="PROSITE" id="PS51029"/>
    </source>
</evidence>
<dbReference type="GO" id="GO:0005634">
    <property type="term" value="C:nucleus"/>
    <property type="evidence" value="ECO:0007669"/>
    <property type="project" value="TreeGrafter"/>
</dbReference>
<dbReference type="PANTHER" id="PTHR12243:SF63">
    <property type="entry name" value="LD26477P"/>
    <property type="match status" value="1"/>
</dbReference>
<feature type="domain" description="MADF" evidence="1">
    <location>
        <begin position="16"/>
        <end position="107"/>
    </location>
</feature>
<dbReference type="SMART" id="SM00595">
    <property type="entry name" value="MADF"/>
    <property type="match status" value="1"/>
</dbReference>
<dbReference type="PANTHER" id="PTHR12243">
    <property type="entry name" value="MADF DOMAIN TRANSCRIPTION FACTOR"/>
    <property type="match status" value="1"/>
</dbReference>
<organism evidence="2">
    <name type="scientific">Cacopsylla melanoneura</name>
    <dbReference type="NCBI Taxonomy" id="428564"/>
    <lineage>
        <taxon>Eukaryota</taxon>
        <taxon>Metazoa</taxon>
        <taxon>Ecdysozoa</taxon>
        <taxon>Arthropoda</taxon>
        <taxon>Hexapoda</taxon>
        <taxon>Insecta</taxon>
        <taxon>Pterygota</taxon>
        <taxon>Neoptera</taxon>
        <taxon>Paraneoptera</taxon>
        <taxon>Hemiptera</taxon>
        <taxon>Sternorrhyncha</taxon>
        <taxon>Psylloidea</taxon>
        <taxon>Psyllidae</taxon>
        <taxon>Psyllinae</taxon>
        <taxon>Cacopsylla</taxon>
    </lineage>
</organism>
<dbReference type="InterPro" id="IPR006578">
    <property type="entry name" value="MADF-dom"/>
</dbReference>
<dbReference type="GO" id="GO:0006357">
    <property type="term" value="P:regulation of transcription by RNA polymerase II"/>
    <property type="evidence" value="ECO:0007669"/>
    <property type="project" value="TreeGrafter"/>
</dbReference>
<name>A0A8D8THL6_9HEMI</name>
<accession>A0A8D8THL6</accession>
<dbReference type="Pfam" id="PF10545">
    <property type="entry name" value="MADF_DNA_bdg"/>
    <property type="match status" value="1"/>
</dbReference>
<dbReference type="EMBL" id="HBUF01272165">
    <property type="protein sequence ID" value="CAG6685526.1"/>
    <property type="molecule type" value="Transcribed_RNA"/>
</dbReference>
<sequence length="132" mass="16257">MEIHRESWRDPDQLVRLINEFKIRPILWDSTQENYFKNKKQRQTGLIEIASIFDTTIHDIDRRWRNLRTIYRRELKKVLEEGQNGRPVKVKWFPYPYMNAFLYRVCVKEQEQERGVQFLEDLVNVEIEVIHH</sequence>
<dbReference type="AlphaFoldDB" id="A0A8D8THL6"/>
<protein>
    <recommendedName>
        <fullName evidence="1">MADF domain-containing protein</fullName>
    </recommendedName>
</protein>
<reference evidence="2" key="1">
    <citation type="submission" date="2021-05" db="EMBL/GenBank/DDBJ databases">
        <authorList>
            <person name="Alioto T."/>
            <person name="Alioto T."/>
            <person name="Gomez Garrido J."/>
        </authorList>
    </citation>
    <scope>NUCLEOTIDE SEQUENCE</scope>
</reference>
<dbReference type="GO" id="GO:0005667">
    <property type="term" value="C:transcription regulator complex"/>
    <property type="evidence" value="ECO:0007669"/>
    <property type="project" value="TreeGrafter"/>
</dbReference>
<proteinExistence type="predicted"/>
<dbReference type="InterPro" id="IPR039353">
    <property type="entry name" value="TF_Adf1"/>
</dbReference>
<dbReference type="PROSITE" id="PS51029">
    <property type="entry name" value="MADF"/>
    <property type="match status" value="1"/>
</dbReference>